<dbReference type="EMBL" id="VUJU01000151">
    <property type="protein sequence ID" value="KAF0772652.1"/>
    <property type="molecule type" value="Genomic_DNA"/>
</dbReference>
<dbReference type="OrthoDB" id="6616823at2759"/>
<dbReference type="AlphaFoldDB" id="A0A6G0ZN61"/>
<reference evidence="1 2" key="1">
    <citation type="submission" date="2019-08" db="EMBL/GenBank/DDBJ databases">
        <title>Whole genome of Aphis craccivora.</title>
        <authorList>
            <person name="Voronova N.V."/>
            <person name="Shulinski R.S."/>
            <person name="Bandarenka Y.V."/>
            <person name="Zhorov D.G."/>
            <person name="Warner D."/>
        </authorList>
    </citation>
    <scope>NUCLEOTIDE SEQUENCE [LARGE SCALE GENOMIC DNA]</scope>
    <source>
        <strain evidence="1">180601</strain>
        <tissue evidence="1">Whole Body</tissue>
    </source>
</reference>
<gene>
    <name evidence="1" type="ORF">FWK35_00002682</name>
</gene>
<proteinExistence type="predicted"/>
<comment type="caution">
    <text evidence="1">The sequence shown here is derived from an EMBL/GenBank/DDBJ whole genome shotgun (WGS) entry which is preliminary data.</text>
</comment>
<sequence>MGHTWFLKILVKGKMDVKHVMFDRLLNSGAQPNLDMERPYVELDGDFSRLRPREYNIPEKSIMELFNPTVPHHQRPRS</sequence>
<name>A0A6G0ZN61_APHCR</name>
<dbReference type="Proteomes" id="UP000478052">
    <property type="component" value="Unassembled WGS sequence"/>
</dbReference>
<organism evidence="1 2">
    <name type="scientific">Aphis craccivora</name>
    <name type="common">Cowpea aphid</name>
    <dbReference type="NCBI Taxonomy" id="307492"/>
    <lineage>
        <taxon>Eukaryota</taxon>
        <taxon>Metazoa</taxon>
        <taxon>Ecdysozoa</taxon>
        <taxon>Arthropoda</taxon>
        <taxon>Hexapoda</taxon>
        <taxon>Insecta</taxon>
        <taxon>Pterygota</taxon>
        <taxon>Neoptera</taxon>
        <taxon>Paraneoptera</taxon>
        <taxon>Hemiptera</taxon>
        <taxon>Sternorrhyncha</taxon>
        <taxon>Aphidomorpha</taxon>
        <taxon>Aphidoidea</taxon>
        <taxon>Aphididae</taxon>
        <taxon>Aphidini</taxon>
        <taxon>Aphis</taxon>
        <taxon>Aphis</taxon>
    </lineage>
</organism>
<evidence type="ECO:0000313" key="2">
    <source>
        <dbReference type="Proteomes" id="UP000478052"/>
    </source>
</evidence>
<evidence type="ECO:0000313" key="1">
    <source>
        <dbReference type="EMBL" id="KAF0772652.1"/>
    </source>
</evidence>
<keyword evidence="2" id="KW-1185">Reference proteome</keyword>
<accession>A0A6G0ZN61</accession>
<protein>
    <submittedName>
        <fullName evidence="1">Uncharacterized protein</fullName>
    </submittedName>
</protein>